<evidence type="ECO:0000256" key="4">
    <source>
        <dbReference type="ARBA" id="ARBA00023157"/>
    </source>
</evidence>
<dbReference type="Gene3D" id="2.10.10.10">
    <property type="entry name" value="Fibronectin, type II, collagen-binding"/>
    <property type="match status" value="4"/>
</dbReference>
<dbReference type="PANTHER" id="PTHR46769">
    <property type="entry name" value="POLYCYSTIC KIDNEY AND HEPATIC DISEASE 1 (AUTOSOMAL RECESSIVE)-LIKE 1"/>
    <property type="match status" value="1"/>
</dbReference>
<dbReference type="PROSITE" id="PS51820">
    <property type="entry name" value="PA14"/>
    <property type="match status" value="1"/>
</dbReference>
<dbReference type="InterPro" id="IPR013806">
    <property type="entry name" value="Kringle-like"/>
</dbReference>
<dbReference type="Pfam" id="PF10162">
    <property type="entry name" value="G8"/>
    <property type="match status" value="2"/>
</dbReference>
<dbReference type="SUPFAM" id="SSF49503">
    <property type="entry name" value="Cupredoxins"/>
    <property type="match status" value="1"/>
</dbReference>
<dbReference type="EMBL" id="CAJNOJ010000312">
    <property type="protein sequence ID" value="CAF1391084.1"/>
    <property type="molecule type" value="Genomic_DNA"/>
</dbReference>
<dbReference type="InterPro" id="IPR037524">
    <property type="entry name" value="PA14/GLEYA"/>
</dbReference>
<keyword evidence="2" id="KW-0732">Signal</keyword>
<evidence type="ECO:0000256" key="3">
    <source>
        <dbReference type="ARBA" id="ARBA00022737"/>
    </source>
</evidence>
<comment type="caution">
    <text evidence="6">Lacks conserved residue(s) required for the propagation of feature annotation.</text>
</comment>
<dbReference type="InterPro" id="IPR036943">
    <property type="entry name" value="FN_type2_sf"/>
</dbReference>
<dbReference type="PANTHER" id="PTHR46769:SF2">
    <property type="entry name" value="FIBROCYSTIN-L ISOFORM 2 PRECURSOR-RELATED"/>
    <property type="match status" value="1"/>
</dbReference>
<dbReference type="SMART" id="SM00710">
    <property type="entry name" value="PbH1"/>
    <property type="match status" value="12"/>
</dbReference>
<feature type="domain" description="G8" evidence="8">
    <location>
        <begin position="2240"/>
        <end position="2361"/>
    </location>
</feature>
<reference evidence="10" key="1">
    <citation type="submission" date="2021-02" db="EMBL/GenBank/DDBJ databases">
        <authorList>
            <person name="Nowell W R."/>
        </authorList>
    </citation>
    <scope>NUCLEOTIDE SEQUENCE</scope>
</reference>
<dbReference type="SUPFAM" id="SSF57440">
    <property type="entry name" value="Kringle-like"/>
    <property type="match status" value="3"/>
</dbReference>
<dbReference type="OrthoDB" id="120976at2759"/>
<accession>A0A815K5G5</accession>
<evidence type="ECO:0000256" key="1">
    <source>
        <dbReference type="ARBA" id="ARBA00004196"/>
    </source>
</evidence>
<dbReference type="InterPro" id="IPR002909">
    <property type="entry name" value="IPT_dom"/>
</dbReference>
<dbReference type="Proteomes" id="UP000663852">
    <property type="component" value="Unassembled WGS sequence"/>
</dbReference>
<dbReference type="PROSITE" id="PS51092">
    <property type="entry name" value="FN2_2"/>
    <property type="match status" value="3"/>
</dbReference>
<dbReference type="Gene3D" id="2.60.40.420">
    <property type="entry name" value="Cupredoxins - blue copper proteins"/>
    <property type="match status" value="1"/>
</dbReference>
<comment type="subcellular location">
    <subcellularLocation>
        <location evidence="1">Cell envelope</location>
    </subcellularLocation>
</comment>
<dbReference type="SMART" id="SM01225">
    <property type="entry name" value="G8"/>
    <property type="match status" value="2"/>
</dbReference>
<dbReference type="CDD" id="cd00102">
    <property type="entry name" value="IPT"/>
    <property type="match status" value="4"/>
</dbReference>
<keyword evidence="3" id="KW-0677">Repeat</keyword>
<organism evidence="10 11">
    <name type="scientific">Adineta ricciae</name>
    <name type="common">Rotifer</name>
    <dbReference type="NCBI Taxonomy" id="249248"/>
    <lineage>
        <taxon>Eukaryota</taxon>
        <taxon>Metazoa</taxon>
        <taxon>Spiralia</taxon>
        <taxon>Gnathifera</taxon>
        <taxon>Rotifera</taxon>
        <taxon>Eurotatoria</taxon>
        <taxon>Bdelloidea</taxon>
        <taxon>Adinetida</taxon>
        <taxon>Adinetidae</taxon>
        <taxon>Adineta</taxon>
    </lineage>
</organism>
<feature type="domain" description="Fibronectin type-II" evidence="7">
    <location>
        <begin position="1534"/>
        <end position="1578"/>
    </location>
</feature>
<feature type="domain" description="Fibronectin type-II" evidence="7">
    <location>
        <begin position="3496"/>
        <end position="3540"/>
    </location>
</feature>
<dbReference type="CDD" id="cd00603">
    <property type="entry name" value="IPT_PCSR"/>
    <property type="match status" value="7"/>
</dbReference>
<dbReference type="Gene3D" id="2.60.40.10">
    <property type="entry name" value="Immunoglobulins"/>
    <property type="match status" value="19"/>
</dbReference>
<feature type="domain" description="PA14" evidence="9">
    <location>
        <begin position="379"/>
        <end position="525"/>
    </location>
</feature>
<evidence type="ECO:0000259" key="9">
    <source>
        <dbReference type="PROSITE" id="PS51820"/>
    </source>
</evidence>
<evidence type="ECO:0000313" key="11">
    <source>
        <dbReference type="Proteomes" id="UP000663852"/>
    </source>
</evidence>
<dbReference type="SMART" id="SM00059">
    <property type="entry name" value="FN2"/>
    <property type="match status" value="3"/>
</dbReference>
<dbReference type="SMART" id="SM00429">
    <property type="entry name" value="IPT"/>
    <property type="match status" value="17"/>
</dbReference>
<evidence type="ECO:0000256" key="5">
    <source>
        <dbReference type="ARBA" id="ARBA00023180"/>
    </source>
</evidence>
<dbReference type="Pfam" id="PF24606">
    <property type="entry name" value="CEMIP_beta-hel"/>
    <property type="match status" value="1"/>
</dbReference>
<feature type="domain" description="Fibronectin type-II" evidence="7">
    <location>
        <begin position="22"/>
        <end position="73"/>
    </location>
</feature>
<dbReference type="InterPro" id="IPR019316">
    <property type="entry name" value="G8_domain"/>
</dbReference>
<dbReference type="Pfam" id="PF01833">
    <property type="entry name" value="TIG"/>
    <property type="match status" value="19"/>
</dbReference>
<evidence type="ECO:0000259" key="8">
    <source>
        <dbReference type="PROSITE" id="PS51484"/>
    </source>
</evidence>
<comment type="caution">
    <text evidence="10">The sequence shown here is derived from an EMBL/GenBank/DDBJ whole genome shotgun (WGS) entry which is preliminary data.</text>
</comment>
<dbReference type="InterPro" id="IPR052387">
    <property type="entry name" value="Fibrocystin"/>
</dbReference>
<dbReference type="SUPFAM" id="SSF81296">
    <property type="entry name" value="E set domains"/>
    <property type="match status" value="18"/>
</dbReference>
<dbReference type="InterPro" id="IPR000562">
    <property type="entry name" value="FN_type2_dom"/>
</dbReference>
<dbReference type="Pfam" id="PF00040">
    <property type="entry name" value="fn2"/>
    <property type="match status" value="4"/>
</dbReference>
<evidence type="ECO:0000256" key="6">
    <source>
        <dbReference type="PROSITE-ProRule" id="PRU00479"/>
    </source>
</evidence>
<dbReference type="InterPro" id="IPR006626">
    <property type="entry name" value="PbH1"/>
</dbReference>
<gene>
    <name evidence="10" type="ORF">EDS130_LOCUS35473</name>
</gene>
<evidence type="ECO:0000256" key="2">
    <source>
        <dbReference type="ARBA" id="ARBA00022729"/>
    </source>
</evidence>
<sequence>MWDPVFESNSNNPPTMCTVSTTSGSSCVFPFVYNGITYSNCTIQGPNNAAYQPQCATSVDSSNVAVTWSFCIVPTDAVVFYATVRKNGPWTQNTGSTHGGTMLWIYGNRFAQNAFSTVPSTSTSNSVQLVDGYSVYNCQIHPDKVTNTQLTCYTPMIPEGLYQIRVYSNGNLVPLYQYYNKDQATFAAVPSNTPIIDNINPQSGTPQTLISLSGTFETECFSRDIVGCSDDNNPLISRVYVGGHLCNLINPVTGTNYSIVTDTDLQCFFEGTEVGLFNVSMLITNQYGRSSVNSNLYRVSSNEALYNFQSYAVITNVSPNNGSIQGGTILTISGNYFSDNVAYPLTVNVGGQTCEVLSTALTTVQCQIPSSVTIPNQNQYQGGRGLQLFRDTIAYSQSTLSSNSPPVPSSSAIQMWIDDASYTSTNSSDETVWIEGFIRPSKTATFTFSLSTNGNAVLFLSTDASPSNKILIVNLPSTNQSSDIILQNNTNYYLYCIASRVGGSLYLVIQGRMHQTTLTATTSSMVINEIQRIDINANIQSEHQKLIYSTNSIGNGTSEIQSLQVDNSTFQIGFRGVYTALLNGRPIAADVQAALNDLPTIYPLSVSVTATSTLYIITFPAEMGNVPLVTCISTATNSPNVTETTQGVASGSQIAFEVDGQLTNYIDFQNNAPSSSNLQSIFNQVFSIQCPVSLNNRQAAPSIVYLQDFETNCYYDETTIESIAFCGQCSQITNTVVDGNTQPGNYLCFAYKLSHNYVIELDLAIQLNGDTIDIYYPSISLSLNSDQNWHYICLDISTLLSAQSSIYSSSSLVITYAWLNRNILNSIRIDTVTIRTSLPTGYEDTSLYPIDQTSSSACVFPFYYNGNKYSTCILNPTTNIPFCADASNRTYLCQSSSIEGVRRLYPKHQLVYNTLNVTLTSNTKTIDVSYRYSDCSTPALIVSYPNSSATVTRVKQSSTSANGTFDITFNSQTYSSIPVNIQASDLANRLQTSTDFGYLNVMRLGYCTGYSYTIEWIANGGQKSSISTSNFANVLPSGTTVTTSIVQHGGVLFSPLPGDLTRTYYTVPQVEVFVGGYPSSCSKDTCNFQWLASQTPSITSVTQNGMSLLISGTGFSSLVSSNVVSIGASGLCTVTSCTTTSIQCTIVNAPAGQYAVEVNVLGKGFASSSSSLIVNIPLQITAISPASGGAGGGYSLTVTGTGFSANTVVTVDNNLCLNPRITNNSIIVCSVPSTNAMSNTQVNVSVSDGSLTSNAPSLFTYNINNTPTITSISPNVAFVSGGTQVTINGALFGSGSISVLIGNTSATIVSATSTQIIATLPSLTAGIYSVYVSTANGYARPSVSLEYRFYVQSVSPQVGSLYGGTNVYIQGQGFDNSTTVNFTSSTNSIPCTIVSVQSTQIHCQTTAAAPQITITSNGVDPTYGTGFAWSPQYATVQQGAIVTWQWGSSALLSSINYKVQQTANGYDTTALAGGFDSGNATTSGSFSYQFLALGTYYYWSTPVDSSGLISLRGVINVVSAQSQLLTVQVSSGSLLAQSCAFPFTYSGMNYTSCTTVNDTQSWCSPSFAYTGQRLYCSPTNSIPASSCGSSSLLNPSSCSQTVPSSNALEFLATPCTIGSVTSISPVVGSAGTAITITGTGFSSTPCENIVQIGSNYSCPIISSTSTQIICRIGNGSSLNGKTEQSIQVSRDRQGYLINNGLLQFQFKAIINQISPTQGSINGGTVVTISGDGFVPSDTRVIFGSIEYTSISTITYSQITLTIPSLPVSAYLDQNIPITILIGTNSVICSPASCTYRWSSSATPSVLSVSPTSISGPTTLTLTGQNLQPINSISVSNVHVTINNRSCNVTSMTNSTILCNIDHIEVGTYPIVASIDGIGNVVSSVSLTSTASLTSESPASIGTNGGALVTIYGNGFSPNSIVKIGSNPCTVVSIDASHIECISPAQNSNPSTSIINIVSNNITYPSTLSIQYSSSITPTILSISPTSGSASQSLTISGSNFITGQTNVSIGGVSATIVSVTSSSITCTIPSIPAGNHPVIVQVSSVGTSNSNIQFTYSLQLTNVTPNQGSYGGGQIISIIGDGLGQSNVAVTICNQVCTIQSIVSNKQITCLTPSQTLSSSDTTCILNVTVNGLVQTSSFIYRNSLTSTVSSVSPIRGGTGGGTTLTITGTNFPNSINDVTVSIAGVVCSVQSISSTSITCLTGSYSQTTVQALVIVNIANSGNAIGSSQYQYIDLWSSPWTWGGESPPEAGTIVSIDSGKTVYFDTTSPIIKAIIIDNASLIFDDNQDVYLNVEYILIVNGGRLQVGTEANPFQHKAVITMYGQLRSIELPIFGAKVLGLRDGTLDMHGKNVGQTWARLASTTAAGSSQITLQTPVSWSVGDEIIIATTGDYESQGESEVRTIASISSNGLSLTLNSPLNYTHLGVTQSVGSKTIEIRAEVGLLTHNVVFQGSTTPTWDQTIPACPDGFDPGEFATQTCFLGRYGEEIGSDQFGATIMASASQDSLDGTQPAIVRLSNIEVFNGGQAFRLGRYPIHFHMNGNMSLSYVKSSSIHQTFNRAINIHASNYLTIQNNVIYDIMGGAMFLEDGVEIGNTFDGNLAVFVRTSSSLLNEDVTPAAIWVTNPNNTVINNAVAGGTHFGYWYRMLETPDGPSFAMYPGFCPYRQPFGRFYNNSVHSVGRIGVWIFPEYSPTVGGSCTGDAPYQAVFEGLTTWKNARGFEWVMSSTIQIKGATVFDNNEAGLSCVTAINDQATNLPNLRSTFYDINTGSSVINSLIVGDSGTSSSSVVPSDGGLIVMWDRGLRVKNVSFINFQSSNTQAIRGPIIAGRCLVNCGGWLTKFSQLSFTNVVNRGQFRWSYDGLYLDEDGTLGGVSGATIMAPDGLWNTSTACQPTPHFVNAITCPSSLGNWLRFAFNQANLDQNGETLFVSDSSNHVTDVPSLHKRLTHPNGYMMALRSQQTYTFQFENENSTTNLSYTGIVYSLSPGDYLIIQQRMDYIPDQVYTTSSSLATQSSKPLSGLTNNNGDWYYDNATALFSYIVKNPSSNVGTIDVPVSLSAVKCRYPNCQYPVSPGLQLPATARPANALYWSNDSDWSFATQGYGGYGSVKPGNNMDIYIPQGIWLVVDYPLPYILSLRIDGVLEFEQGMNNTLNVNSILINGGQLIVGWPNNPLTSNVDIIIRGSSSINVLLPNDAGSVGPTVIGVLGGLDLHGIPRNVSWTRLATTAASNQKNLVLSEPVDWNVGDEIIVTTTDNSLSHTERHQIASVSSNRMTITTVNSLSYTHIVIKEVYANGQTVHIAAAVGLLTRNIRVINQNPSTSLFGFRIYISDYATNVWDSVANESLYTYYKGFARLSDTQFIGYGQFVDAADEDKREGIHMYNLGDWNASRPTYVDSCSFDGAIVTWQWGSSALLSSINYKVQQTANGYDTTALAGGFDSGSATTSGSFSYQFLSLGTYYYWSTPVDSSGLISLRGVINVLSAQSQLLTVQVSSGSLLAQSCAFPFTYNGMNYTSCTTVNDTQSWCSPSFAYTGQRLYCSSTNSIPTSSCGSSSLLNPSSCSQTVPSSNALEFLATPCTIGSVTSISPVAGSAGTAITITGTGFSSTPCENIVQIGSKYDSPIISSTSTQIICRIGNSSSLNGKTEQSVQVSRDRQGYLINNGLLQFQFKAIINQISPTQGSINGGTVVTISGDGFVPSDTRVIFGSIEYTSISTITYSQITLTIPSLPVSAYLDQNIPITILIGTNSVICSPASCTYRWSSSATPSILSVNPVSISGPTTLTLTGQNLQSVNSISVSNVHVTINNHSCNVTSMTNSTILCNIDHVEVGTYPIIASIDGIGNVVSSVSLTSTASLTSEFPASIGTNGGALVTIYGNGFSSNSIVKIGSNPCTVVSIDASHIECISPAQNSNPSTSIINIVSNNITYPSTLSIQYSSSITPTILSISPTSGSASQSLTISGSNFITGQSNVSIGGVSATIVSVTSSSITCTIPSIPAGNHPVIVQVSSIGISNSNIQFTYSLQLTNVTPNQGSYGGGQIITIIGDGLSQSTVAVTICNQVCAIQSIVSNNQITCLTPSQTLSSSDTTCTLSVTVNGLTQTSSFIYRNSLTSTVSSVSPIRGGTGGGTTLTITGTNFP</sequence>
<protein>
    <submittedName>
        <fullName evidence="10">Uncharacterized protein</fullName>
    </submittedName>
</protein>
<name>A0A815K5G5_ADIRI</name>
<dbReference type="InterPro" id="IPR014756">
    <property type="entry name" value="Ig_E-set"/>
</dbReference>
<proteinExistence type="predicted"/>
<keyword evidence="5" id="KW-0325">Glycoprotein</keyword>
<dbReference type="InterPro" id="IPR013783">
    <property type="entry name" value="Ig-like_fold"/>
</dbReference>
<dbReference type="PROSITE" id="PS51484">
    <property type="entry name" value="G8"/>
    <property type="match status" value="2"/>
</dbReference>
<feature type="domain" description="G8" evidence="8">
    <location>
        <begin position="3100"/>
        <end position="3225"/>
    </location>
</feature>
<dbReference type="InterPro" id="IPR055401">
    <property type="entry name" value="CEMIP_beta-hel_dom"/>
</dbReference>
<evidence type="ECO:0000259" key="7">
    <source>
        <dbReference type="PROSITE" id="PS51092"/>
    </source>
</evidence>
<dbReference type="InterPro" id="IPR008972">
    <property type="entry name" value="Cupredoxin"/>
</dbReference>
<keyword evidence="4" id="KW-1015">Disulfide bond</keyword>
<evidence type="ECO:0000313" key="10">
    <source>
        <dbReference type="EMBL" id="CAF1391084.1"/>
    </source>
</evidence>